<dbReference type="InterPro" id="IPR016181">
    <property type="entry name" value="Acyl_CoA_acyltransferase"/>
</dbReference>
<dbReference type="PANTHER" id="PTHR43877">
    <property type="entry name" value="AMINOALKYLPHOSPHONATE N-ACETYLTRANSFERASE-RELATED-RELATED"/>
    <property type="match status" value="1"/>
</dbReference>
<dbReference type="PROSITE" id="PS51186">
    <property type="entry name" value="GNAT"/>
    <property type="match status" value="1"/>
</dbReference>
<feature type="repeat" description="ANK" evidence="3">
    <location>
        <begin position="189"/>
        <end position="221"/>
    </location>
</feature>
<dbReference type="Pfam" id="PF00583">
    <property type="entry name" value="Acetyltransf_1"/>
    <property type="match status" value="1"/>
</dbReference>
<dbReference type="NCBIfam" id="NF008212">
    <property type="entry name" value="PRK10975.1"/>
    <property type="match status" value="1"/>
</dbReference>
<keyword evidence="1 5" id="KW-0808">Transferase</keyword>
<dbReference type="InterPro" id="IPR002110">
    <property type="entry name" value="Ankyrin_rpt"/>
</dbReference>
<dbReference type="InterPro" id="IPR000182">
    <property type="entry name" value="GNAT_dom"/>
</dbReference>
<dbReference type="Gene3D" id="3.40.630.30">
    <property type="match status" value="1"/>
</dbReference>
<proteinExistence type="predicted"/>
<dbReference type="InterPro" id="IPR050832">
    <property type="entry name" value="Bact_Acetyltransf"/>
</dbReference>
<name>A0ABS5T586_9GAMM</name>
<dbReference type="EC" id="2.3.1.210" evidence="5"/>
<keyword evidence="6" id="KW-1185">Reference proteome</keyword>
<evidence type="ECO:0000256" key="1">
    <source>
        <dbReference type="ARBA" id="ARBA00022679"/>
    </source>
</evidence>
<dbReference type="NCBIfam" id="TIGR02382">
    <property type="entry name" value="wecD_rffC"/>
    <property type="match status" value="1"/>
</dbReference>
<evidence type="ECO:0000259" key="4">
    <source>
        <dbReference type="PROSITE" id="PS51186"/>
    </source>
</evidence>
<dbReference type="Proteomes" id="UP000786875">
    <property type="component" value="Unassembled WGS sequence"/>
</dbReference>
<dbReference type="PANTHER" id="PTHR43877:SF2">
    <property type="entry name" value="AMINOALKYLPHOSPHONATE N-ACETYLTRANSFERASE-RELATED"/>
    <property type="match status" value="1"/>
</dbReference>
<sequence length="231" mass="25806">MAINALTWESDFFSQRIGKVDLTQLHRLTPTECQAWDLVQAKIPSGDYQTLDTLSSLGFVLAEGESQLEMAVESSTRQPGIRIARPTHIPLLRELASKMFTESRFRAPWFEQSLTEQFYAQWIENAVLGTFDHQCLLSLDDRGTIAGFISLREADSTAHIGLLGVARSHRGAGVGSQLLLAAADWTRTKGLTQLHIATQLSNVAALRLYLRHGARLTTTSYWLYRKSNDSI</sequence>
<evidence type="ECO:0000256" key="2">
    <source>
        <dbReference type="ARBA" id="ARBA00023315"/>
    </source>
</evidence>
<evidence type="ECO:0000256" key="3">
    <source>
        <dbReference type="PROSITE-ProRule" id="PRU00023"/>
    </source>
</evidence>
<dbReference type="PROSITE" id="PS50088">
    <property type="entry name" value="ANK_REPEAT"/>
    <property type="match status" value="1"/>
</dbReference>
<accession>A0ABS5T586</accession>
<comment type="caution">
    <text evidence="5">The sequence shown here is derived from an EMBL/GenBank/DDBJ whole genome shotgun (WGS) entry which is preliminary data.</text>
</comment>
<dbReference type="PROSITE" id="PS50297">
    <property type="entry name" value="ANK_REP_REGION"/>
    <property type="match status" value="1"/>
</dbReference>
<dbReference type="EMBL" id="JABBFO010000007">
    <property type="protein sequence ID" value="MBT0727520.1"/>
    <property type="molecule type" value="Genomic_DNA"/>
</dbReference>
<evidence type="ECO:0000313" key="6">
    <source>
        <dbReference type="Proteomes" id="UP000786875"/>
    </source>
</evidence>
<feature type="domain" description="N-acetyltransferase" evidence="4">
    <location>
        <begin position="79"/>
        <end position="231"/>
    </location>
</feature>
<dbReference type="InterPro" id="IPR012752">
    <property type="entry name" value="AcTrfase_WecD"/>
</dbReference>
<protein>
    <submittedName>
        <fullName evidence="5">dTDP-4-amino-4,6-dideoxy-D-galactose acyltransferase</fullName>
        <ecNumber evidence="5">2.3.1.210</ecNumber>
    </submittedName>
</protein>
<dbReference type="CDD" id="cd04301">
    <property type="entry name" value="NAT_SF"/>
    <property type="match status" value="1"/>
</dbReference>
<dbReference type="SUPFAM" id="SSF55729">
    <property type="entry name" value="Acyl-CoA N-acyltransferases (Nat)"/>
    <property type="match status" value="1"/>
</dbReference>
<organism evidence="5 6">
    <name type="scientific">Rosenbergiella australiborealis</name>
    <dbReference type="NCBI Taxonomy" id="1544696"/>
    <lineage>
        <taxon>Bacteria</taxon>
        <taxon>Pseudomonadati</taxon>
        <taxon>Pseudomonadota</taxon>
        <taxon>Gammaproteobacteria</taxon>
        <taxon>Enterobacterales</taxon>
        <taxon>Erwiniaceae</taxon>
        <taxon>Rosenbergiella</taxon>
    </lineage>
</organism>
<reference evidence="5 6" key="1">
    <citation type="submission" date="2020-04" db="EMBL/GenBank/DDBJ databases">
        <title>Genome sequencing of Rosenbergiella species.</title>
        <authorList>
            <person name="Alvarez-Perez S."/>
            <person name="Lievens B."/>
        </authorList>
    </citation>
    <scope>NUCLEOTIDE SEQUENCE [LARGE SCALE GENOMIC DNA]</scope>
    <source>
        <strain evidence="5 6">CdVSA20.1</strain>
    </source>
</reference>
<keyword evidence="2 5" id="KW-0012">Acyltransferase</keyword>
<keyword evidence="3" id="KW-0040">ANK repeat</keyword>
<evidence type="ECO:0000313" key="5">
    <source>
        <dbReference type="EMBL" id="MBT0727520.1"/>
    </source>
</evidence>
<gene>
    <name evidence="5" type="primary">rffC</name>
    <name evidence="5" type="synonym">wecD</name>
    <name evidence="5" type="ORF">HGT73_08995</name>
</gene>
<dbReference type="GO" id="GO:0016746">
    <property type="term" value="F:acyltransferase activity"/>
    <property type="evidence" value="ECO:0007669"/>
    <property type="project" value="UniProtKB-KW"/>
</dbReference>